<evidence type="ECO:0000256" key="7">
    <source>
        <dbReference type="ARBA" id="ARBA00022679"/>
    </source>
</evidence>
<dbReference type="InterPro" id="IPR036097">
    <property type="entry name" value="HisK_dim/P_sf"/>
</dbReference>
<keyword evidence="10" id="KW-0067">ATP-binding</keyword>
<evidence type="ECO:0000256" key="12">
    <source>
        <dbReference type="ARBA" id="ARBA00023136"/>
    </source>
</evidence>
<dbReference type="Gene3D" id="1.10.287.130">
    <property type="match status" value="1"/>
</dbReference>
<keyword evidence="9 16" id="KW-0418">Kinase</keyword>
<dbReference type="Pfam" id="PF00672">
    <property type="entry name" value="HAMP"/>
    <property type="match status" value="1"/>
</dbReference>
<dbReference type="GO" id="GO:0005524">
    <property type="term" value="F:ATP binding"/>
    <property type="evidence" value="ECO:0007669"/>
    <property type="project" value="UniProtKB-KW"/>
</dbReference>
<dbReference type="Gene3D" id="1.10.8.500">
    <property type="entry name" value="HAMP domain in histidine kinase"/>
    <property type="match status" value="1"/>
</dbReference>
<dbReference type="InterPro" id="IPR005467">
    <property type="entry name" value="His_kinase_dom"/>
</dbReference>
<evidence type="ECO:0000259" key="15">
    <source>
        <dbReference type="PROSITE" id="PS50885"/>
    </source>
</evidence>
<dbReference type="PANTHER" id="PTHR43711">
    <property type="entry name" value="TWO-COMPONENT HISTIDINE KINASE"/>
    <property type="match status" value="1"/>
</dbReference>
<keyword evidence="6" id="KW-0597">Phosphoprotein</keyword>
<feature type="transmembrane region" description="Helical" evidence="13">
    <location>
        <begin position="164"/>
        <end position="185"/>
    </location>
</feature>
<dbReference type="SMART" id="SM00388">
    <property type="entry name" value="HisKA"/>
    <property type="match status" value="1"/>
</dbReference>
<dbReference type="Gene3D" id="3.30.565.10">
    <property type="entry name" value="Histidine kinase-like ATPase, C-terminal domain"/>
    <property type="match status" value="1"/>
</dbReference>
<keyword evidence="12 13" id="KW-0472">Membrane</keyword>
<dbReference type="Proteomes" id="UP000288623">
    <property type="component" value="Unassembled WGS sequence"/>
</dbReference>
<dbReference type="SUPFAM" id="SSF47384">
    <property type="entry name" value="Homodimeric domain of signal transducing histidine kinase"/>
    <property type="match status" value="1"/>
</dbReference>
<keyword evidence="7" id="KW-0808">Transferase</keyword>
<evidence type="ECO:0000256" key="13">
    <source>
        <dbReference type="SAM" id="Phobius"/>
    </source>
</evidence>
<evidence type="ECO:0000256" key="2">
    <source>
        <dbReference type="ARBA" id="ARBA00004314"/>
    </source>
</evidence>
<dbReference type="Pfam" id="PF00512">
    <property type="entry name" value="HisKA"/>
    <property type="match status" value="1"/>
</dbReference>
<comment type="subcellular location">
    <subcellularLocation>
        <location evidence="3">Cell membrane</location>
        <topology evidence="3">Multi-pass membrane protein</topology>
    </subcellularLocation>
    <subcellularLocation>
        <location evidence="2">Membrane raft</location>
        <topology evidence="2">Multi-pass membrane protein</topology>
    </subcellularLocation>
</comment>
<feature type="domain" description="Histidine kinase" evidence="14">
    <location>
        <begin position="244"/>
        <end position="461"/>
    </location>
</feature>
<dbReference type="InterPro" id="IPR036890">
    <property type="entry name" value="HATPase_C_sf"/>
</dbReference>
<dbReference type="SUPFAM" id="SSF55874">
    <property type="entry name" value="ATPase domain of HSP90 chaperone/DNA topoisomerase II/histidine kinase"/>
    <property type="match status" value="1"/>
</dbReference>
<keyword evidence="13" id="KW-0812">Transmembrane</keyword>
<evidence type="ECO:0000256" key="9">
    <source>
        <dbReference type="ARBA" id="ARBA00022777"/>
    </source>
</evidence>
<dbReference type="AlphaFoldDB" id="A0A433RWB8"/>
<gene>
    <name evidence="16" type="ORF">QI30_05270</name>
</gene>
<dbReference type="PROSITE" id="PS50109">
    <property type="entry name" value="HIS_KIN"/>
    <property type="match status" value="1"/>
</dbReference>
<evidence type="ECO:0000256" key="8">
    <source>
        <dbReference type="ARBA" id="ARBA00022741"/>
    </source>
</evidence>
<evidence type="ECO:0000256" key="10">
    <source>
        <dbReference type="ARBA" id="ARBA00022840"/>
    </source>
</evidence>
<dbReference type="SMART" id="SM00387">
    <property type="entry name" value="HATPase_c"/>
    <property type="match status" value="1"/>
</dbReference>
<evidence type="ECO:0000256" key="5">
    <source>
        <dbReference type="ARBA" id="ARBA00022475"/>
    </source>
</evidence>
<feature type="transmembrane region" description="Helical" evidence="13">
    <location>
        <begin position="6"/>
        <end position="28"/>
    </location>
</feature>
<reference evidence="16 17" key="1">
    <citation type="submission" date="2014-11" db="EMBL/GenBank/DDBJ databases">
        <title>Genome sequence and analysis of novel Kurthia sp.</title>
        <authorList>
            <person name="Lawson J.N."/>
            <person name="Gonzalez J.E."/>
            <person name="Rinauldi L."/>
            <person name="Xuan Z."/>
            <person name="Firman A."/>
            <person name="Shaddox L."/>
            <person name="Trudeau A."/>
            <person name="Shah S."/>
            <person name="Reiman D."/>
        </authorList>
    </citation>
    <scope>NUCLEOTIDE SEQUENCE [LARGE SCALE GENOMIC DNA]</scope>
    <source>
        <strain evidence="16 17">3B1D</strain>
    </source>
</reference>
<evidence type="ECO:0000313" key="16">
    <source>
        <dbReference type="EMBL" id="RUS57563.1"/>
    </source>
</evidence>
<keyword evidence="5" id="KW-1003">Cell membrane</keyword>
<dbReference type="InterPro" id="IPR003661">
    <property type="entry name" value="HisK_dim/P_dom"/>
</dbReference>
<comment type="catalytic activity">
    <reaction evidence="1">
        <text>ATP + protein L-histidine = ADP + protein N-phospho-L-histidine.</text>
        <dbReference type="EC" id="2.7.13.3"/>
    </reaction>
</comment>
<feature type="domain" description="HAMP" evidence="15">
    <location>
        <begin position="185"/>
        <end position="236"/>
    </location>
</feature>
<dbReference type="GO" id="GO:0045121">
    <property type="term" value="C:membrane raft"/>
    <property type="evidence" value="ECO:0007669"/>
    <property type="project" value="UniProtKB-SubCell"/>
</dbReference>
<dbReference type="GO" id="GO:0005886">
    <property type="term" value="C:plasma membrane"/>
    <property type="evidence" value="ECO:0007669"/>
    <property type="project" value="UniProtKB-SubCell"/>
</dbReference>
<dbReference type="CDD" id="cd00082">
    <property type="entry name" value="HisKA"/>
    <property type="match status" value="1"/>
</dbReference>
<dbReference type="OrthoDB" id="9813151at2"/>
<dbReference type="InterPro" id="IPR004358">
    <property type="entry name" value="Sig_transdc_His_kin-like_C"/>
</dbReference>
<dbReference type="SMART" id="SM00304">
    <property type="entry name" value="HAMP"/>
    <property type="match status" value="1"/>
</dbReference>
<evidence type="ECO:0000256" key="6">
    <source>
        <dbReference type="ARBA" id="ARBA00022553"/>
    </source>
</evidence>
<organism evidence="16 17">
    <name type="scientific">Candidatus Kurthia intestinigallinarum</name>
    <dbReference type="NCBI Taxonomy" id="1562256"/>
    <lineage>
        <taxon>Bacteria</taxon>
        <taxon>Bacillati</taxon>
        <taxon>Bacillota</taxon>
        <taxon>Bacilli</taxon>
        <taxon>Bacillales</taxon>
        <taxon>Caryophanaceae</taxon>
        <taxon>Kurthia</taxon>
    </lineage>
</organism>
<name>A0A433RWB8_9BACL</name>
<evidence type="ECO:0000256" key="11">
    <source>
        <dbReference type="ARBA" id="ARBA00023012"/>
    </source>
</evidence>
<dbReference type="PANTHER" id="PTHR43711:SF1">
    <property type="entry name" value="HISTIDINE KINASE 1"/>
    <property type="match status" value="1"/>
</dbReference>
<comment type="caution">
    <text evidence="16">The sequence shown here is derived from an EMBL/GenBank/DDBJ whole genome shotgun (WGS) entry which is preliminary data.</text>
</comment>
<dbReference type="RefSeq" id="WP_126989895.1">
    <property type="nucleotide sequence ID" value="NZ_JTFC01000019.1"/>
</dbReference>
<dbReference type="EC" id="2.7.13.3" evidence="4"/>
<evidence type="ECO:0000256" key="3">
    <source>
        <dbReference type="ARBA" id="ARBA00004651"/>
    </source>
</evidence>
<accession>A0A433RWB8</accession>
<keyword evidence="8" id="KW-0547">Nucleotide-binding</keyword>
<dbReference type="PROSITE" id="PS50885">
    <property type="entry name" value="HAMP"/>
    <property type="match status" value="1"/>
</dbReference>
<protein>
    <recommendedName>
        <fullName evidence="4">histidine kinase</fullName>
        <ecNumber evidence="4">2.7.13.3</ecNumber>
    </recommendedName>
</protein>
<dbReference type="InterPro" id="IPR050736">
    <property type="entry name" value="Sensor_HK_Regulatory"/>
</dbReference>
<dbReference type="Pfam" id="PF02518">
    <property type="entry name" value="HATPase_c"/>
    <property type="match status" value="1"/>
</dbReference>
<dbReference type="FunFam" id="1.10.287.130:FF:000001">
    <property type="entry name" value="Two-component sensor histidine kinase"/>
    <property type="match status" value="1"/>
</dbReference>
<proteinExistence type="predicted"/>
<keyword evidence="11" id="KW-0902">Two-component regulatory system</keyword>
<evidence type="ECO:0000259" key="14">
    <source>
        <dbReference type="PROSITE" id="PS50109"/>
    </source>
</evidence>
<dbReference type="FunFam" id="3.30.565.10:FF:000023">
    <property type="entry name" value="PAS domain-containing sensor histidine kinase"/>
    <property type="match status" value="1"/>
</dbReference>
<dbReference type="InterPro" id="IPR003660">
    <property type="entry name" value="HAMP_dom"/>
</dbReference>
<keyword evidence="13" id="KW-1133">Transmembrane helix</keyword>
<keyword evidence="17" id="KW-1185">Reference proteome</keyword>
<evidence type="ECO:0000256" key="1">
    <source>
        <dbReference type="ARBA" id="ARBA00000085"/>
    </source>
</evidence>
<dbReference type="GO" id="GO:0000155">
    <property type="term" value="F:phosphorelay sensor kinase activity"/>
    <property type="evidence" value="ECO:0007669"/>
    <property type="project" value="InterPro"/>
</dbReference>
<dbReference type="EMBL" id="JTFC01000019">
    <property type="protein sequence ID" value="RUS57563.1"/>
    <property type="molecule type" value="Genomic_DNA"/>
</dbReference>
<evidence type="ECO:0000313" key="17">
    <source>
        <dbReference type="Proteomes" id="UP000288623"/>
    </source>
</evidence>
<dbReference type="CDD" id="cd06225">
    <property type="entry name" value="HAMP"/>
    <property type="match status" value="1"/>
</dbReference>
<sequence>MFNRVGFKWGALIMALFFIILVPLAVLIDRIFANVYTDYVDASVEKAATRAVMQLEKEDKLEPERINLMLSLSDDAIIVFDKNGKILSRSAYEFFEQDTIDSQWRKPLEAEQKSYTGSRTENATGARFHYVGKPLLKDGEYNGGVLVMSNVTSWYETMSQIRYWTLRGILMAILLALVYTILVSWKLSRPLVDMTEATRKIAKGQDTKVTVTSKDELGILGESINDLSVELNNYRKNRSELLANISHELRTPVSYLQGYAQLIENGQYRSEEELKKYAHIIDQESIRLSKLIQDVFDLSKMEEGMMTFYKQAVDIEELLEDAADKVRLKAHQKNLALEVTIQGPLQDIETDGMRFEQIIINLLQNAVNYTPQGTITLRAFEQKSTLIIEITDTGVGIPAEDIPFIFDRFHRVEKSRVRDKGGTGLGLAIVKALTEALDGAITVESKENIGTTFRLSFPIHTFSTNS</sequence>
<evidence type="ECO:0000256" key="4">
    <source>
        <dbReference type="ARBA" id="ARBA00012438"/>
    </source>
</evidence>
<dbReference type="InterPro" id="IPR003594">
    <property type="entry name" value="HATPase_dom"/>
</dbReference>
<dbReference type="Gene3D" id="3.30.450.20">
    <property type="entry name" value="PAS domain"/>
    <property type="match status" value="1"/>
</dbReference>
<dbReference type="SUPFAM" id="SSF158472">
    <property type="entry name" value="HAMP domain-like"/>
    <property type="match status" value="1"/>
</dbReference>
<dbReference type="PRINTS" id="PR00344">
    <property type="entry name" value="BCTRLSENSOR"/>
</dbReference>